<organism evidence="3">
    <name type="scientific">Volvox carteri f. nagariensis</name>
    <dbReference type="NCBI Taxonomy" id="3068"/>
    <lineage>
        <taxon>Eukaryota</taxon>
        <taxon>Viridiplantae</taxon>
        <taxon>Chlorophyta</taxon>
        <taxon>core chlorophytes</taxon>
        <taxon>Chlorophyceae</taxon>
        <taxon>CS clade</taxon>
        <taxon>Chlamydomonadales</taxon>
        <taxon>Volvocaceae</taxon>
        <taxon>Volvox</taxon>
    </lineage>
</organism>
<name>D8UET6_VOLCA</name>
<dbReference type="EMBL" id="GL378390">
    <property type="protein sequence ID" value="EFJ41826.1"/>
    <property type="molecule type" value="Genomic_DNA"/>
</dbReference>
<dbReference type="RefSeq" id="XP_002957172.1">
    <property type="nucleotide sequence ID" value="XM_002957126.1"/>
</dbReference>
<dbReference type="InParanoid" id="D8UET6"/>
<accession>D8UET6</accession>
<keyword evidence="3" id="KW-1185">Reference proteome</keyword>
<gene>
    <name evidence="2" type="ORF">VOLCADRAFT_107561</name>
</gene>
<dbReference type="KEGG" id="vcn:VOLCADRAFT_107561"/>
<evidence type="ECO:0000313" key="3">
    <source>
        <dbReference type="Proteomes" id="UP000001058"/>
    </source>
</evidence>
<reference evidence="2 3" key="1">
    <citation type="journal article" date="2010" name="Science">
        <title>Genomic analysis of organismal complexity in the multicellular green alga Volvox carteri.</title>
        <authorList>
            <person name="Prochnik S.E."/>
            <person name="Umen J."/>
            <person name="Nedelcu A.M."/>
            <person name="Hallmann A."/>
            <person name="Miller S.M."/>
            <person name="Nishii I."/>
            <person name="Ferris P."/>
            <person name="Kuo A."/>
            <person name="Mitros T."/>
            <person name="Fritz-Laylin L.K."/>
            <person name="Hellsten U."/>
            <person name="Chapman J."/>
            <person name="Simakov O."/>
            <person name="Rensing S.A."/>
            <person name="Terry A."/>
            <person name="Pangilinan J."/>
            <person name="Kapitonov V."/>
            <person name="Jurka J."/>
            <person name="Salamov A."/>
            <person name="Shapiro H."/>
            <person name="Schmutz J."/>
            <person name="Grimwood J."/>
            <person name="Lindquist E."/>
            <person name="Lucas S."/>
            <person name="Grigoriev I.V."/>
            <person name="Schmitt R."/>
            <person name="Kirk D."/>
            <person name="Rokhsar D.S."/>
        </authorList>
    </citation>
    <scope>NUCLEOTIDE SEQUENCE [LARGE SCALE GENOMIC DNA]</scope>
    <source>
        <strain evidence="3">f. Nagariensis / Eve</strain>
    </source>
</reference>
<evidence type="ECO:0000256" key="1">
    <source>
        <dbReference type="SAM" id="MobiDB-lite"/>
    </source>
</evidence>
<evidence type="ECO:0000313" key="2">
    <source>
        <dbReference type="EMBL" id="EFJ41826.1"/>
    </source>
</evidence>
<feature type="region of interest" description="Disordered" evidence="1">
    <location>
        <begin position="1"/>
        <end position="45"/>
    </location>
</feature>
<dbReference type="Proteomes" id="UP000001058">
    <property type="component" value="Unassembled WGS sequence"/>
</dbReference>
<sequence length="117" mass="12276">MKTPRDAMEAHSRNQDSKDKEVRQVNSSGQVKSHVARSAFSTGQRITSDRLSPTLSHLHALHGGGLVGLRDLRGTPAVGGGGATLRQHHSWACPVALGTVGQIQLQMVARGAVPAPG</sequence>
<feature type="compositionally biased region" description="Basic and acidic residues" evidence="1">
    <location>
        <begin position="1"/>
        <end position="23"/>
    </location>
</feature>
<proteinExistence type="predicted"/>
<protein>
    <submittedName>
        <fullName evidence="2">Uncharacterized protein</fullName>
    </submittedName>
</protein>
<dbReference type="GeneID" id="9620626"/>
<dbReference type="AlphaFoldDB" id="D8UET6"/>